<evidence type="ECO:0000256" key="10">
    <source>
        <dbReference type="ARBA" id="ARBA00022837"/>
    </source>
</evidence>
<evidence type="ECO:0000259" key="18">
    <source>
        <dbReference type="PROSITE" id="PS51847"/>
    </source>
</evidence>
<dbReference type="GO" id="GO:0008429">
    <property type="term" value="F:phosphatidylethanolamine binding"/>
    <property type="evidence" value="ECO:0007669"/>
    <property type="project" value="TreeGrafter"/>
</dbReference>
<dbReference type="GO" id="GO:0031210">
    <property type="term" value="F:phosphatidylcholine binding"/>
    <property type="evidence" value="ECO:0007669"/>
    <property type="project" value="TreeGrafter"/>
</dbReference>
<evidence type="ECO:0000256" key="1">
    <source>
        <dbReference type="ARBA" id="ARBA00004202"/>
    </source>
</evidence>
<dbReference type="CDD" id="cd21670">
    <property type="entry name" value="SMP_ESyt"/>
    <property type="match status" value="1"/>
</dbReference>
<dbReference type="AlphaFoldDB" id="A0AAD4RDV3"/>
<keyword evidence="11 16" id="KW-1133">Transmembrane helix</keyword>
<dbReference type="CDD" id="cd04050">
    <property type="entry name" value="C2B_Synaptotagmin-like"/>
    <property type="match status" value="1"/>
</dbReference>
<evidence type="ECO:0000259" key="17">
    <source>
        <dbReference type="PROSITE" id="PS50004"/>
    </source>
</evidence>
<evidence type="ECO:0000256" key="6">
    <source>
        <dbReference type="ARBA" id="ARBA00022692"/>
    </source>
</evidence>
<dbReference type="GO" id="GO:0005789">
    <property type="term" value="C:endoplasmic reticulum membrane"/>
    <property type="evidence" value="ECO:0007669"/>
    <property type="project" value="UniProtKB-SubCell"/>
</dbReference>
<reference evidence="19" key="1">
    <citation type="submission" date="2022-01" db="EMBL/GenBank/DDBJ databases">
        <title>Genome Sequence Resource for Two Populations of Ditylenchus destructor, the Migratory Endoparasitic Phytonematode.</title>
        <authorList>
            <person name="Zhang H."/>
            <person name="Lin R."/>
            <person name="Xie B."/>
        </authorList>
    </citation>
    <scope>NUCLEOTIDE SEQUENCE</scope>
    <source>
        <strain evidence="19">BazhouSP</strain>
    </source>
</reference>
<feature type="domain" description="C2" evidence="17">
    <location>
        <begin position="772"/>
        <end position="902"/>
    </location>
</feature>
<dbReference type="GO" id="GO:0005544">
    <property type="term" value="F:calcium-dependent phospholipid binding"/>
    <property type="evidence" value="ECO:0007669"/>
    <property type="project" value="TreeGrafter"/>
</dbReference>
<dbReference type="CDD" id="cd08391">
    <property type="entry name" value="C2A_C2C_Synaptotagmin_like"/>
    <property type="match status" value="1"/>
</dbReference>
<dbReference type="Gene3D" id="2.60.40.150">
    <property type="entry name" value="C2 domain"/>
    <property type="match status" value="3"/>
</dbReference>
<protein>
    <submittedName>
        <fullName evidence="19">C2 domain-containing protein</fullName>
    </submittedName>
</protein>
<evidence type="ECO:0000256" key="4">
    <source>
        <dbReference type="ARBA" id="ARBA00022448"/>
    </source>
</evidence>
<keyword evidence="7" id="KW-0479">Metal-binding</keyword>
<dbReference type="GO" id="GO:0035091">
    <property type="term" value="F:phosphatidylinositol binding"/>
    <property type="evidence" value="ECO:0007669"/>
    <property type="project" value="TreeGrafter"/>
</dbReference>
<dbReference type="PANTHER" id="PTHR45761:SF1">
    <property type="entry name" value="EXTENDED SYNAPTOTAGMIN-LIKE PROTEIN 2, ISOFORM C"/>
    <property type="match status" value="1"/>
</dbReference>
<dbReference type="InterPro" id="IPR031468">
    <property type="entry name" value="SMP_LBD"/>
</dbReference>
<keyword evidence="10" id="KW-0106">Calcium</keyword>
<dbReference type="GO" id="GO:0005509">
    <property type="term" value="F:calcium ion binding"/>
    <property type="evidence" value="ECO:0007669"/>
    <property type="project" value="TreeGrafter"/>
</dbReference>
<dbReference type="SUPFAM" id="SSF49562">
    <property type="entry name" value="C2 domain (Calcium/lipid-binding domain, CaLB)"/>
    <property type="match status" value="3"/>
</dbReference>
<evidence type="ECO:0000256" key="12">
    <source>
        <dbReference type="ARBA" id="ARBA00023055"/>
    </source>
</evidence>
<dbReference type="PROSITE" id="PS50004">
    <property type="entry name" value="C2"/>
    <property type="match status" value="3"/>
</dbReference>
<organism evidence="19 20">
    <name type="scientific">Ditylenchus destructor</name>
    <dbReference type="NCBI Taxonomy" id="166010"/>
    <lineage>
        <taxon>Eukaryota</taxon>
        <taxon>Metazoa</taxon>
        <taxon>Ecdysozoa</taxon>
        <taxon>Nematoda</taxon>
        <taxon>Chromadorea</taxon>
        <taxon>Rhabditida</taxon>
        <taxon>Tylenchina</taxon>
        <taxon>Tylenchomorpha</taxon>
        <taxon>Sphaerularioidea</taxon>
        <taxon>Anguinidae</taxon>
        <taxon>Anguininae</taxon>
        <taxon>Ditylenchus</taxon>
    </lineage>
</organism>
<dbReference type="Proteomes" id="UP001201812">
    <property type="component" value="Unassembled WGS sequence"/>
</dbReference>
<feature type="compositionally biased region" description="Polar residues" evidence="15">
    <location>
        <begin position="665"/>
        <end position="685"/>
    </location>
</feature>
<dbReference type="GO" id="GO:0061817">
    <property type="term" value="P:endoplasmic reticulum-plasma membrane tethering"/>
    <property type="evidence" value="ECO:0007669"/>
    <property type="project" value="InterPro"/>
</dbReference>
<dbReference type="FunFam" id="2.60.40.150:FF:000025">
    <property type="entry name" value="Extended synaptotagmin 2"/>
    <property type="match status" value="1"/>
</dbReference>
<evidence type="ECO:0000256" key="5">
    <source>
        <dbReference type="ARBA" id="ARBA00022475"/>
    </source>
</evidence>
<dbReference type="PANTHER" id="PTHR45761">
    <property type="entry name" value="EXTENDED SYNAPTOTAGMIN-LIKE PROTEIN 2, ISOFORM C"/>
    <property type="match status" value="1"/>
</dbReference>
<evidence type="ECO:0000256" key="9">
    <source>
        <dbReference type="ARBA" id="ARBA00022824"/>
    </source>
</evidence>
<evidence type="ECO:0000256" key="11">
    <source>
        <dbReference type="ARBA" id="ARBA00022989"/>
    </source>
</evidence>
<evidence type="ECO:0000256" key="16">
    <source>
        <dbReference type="SAM" id="Phobius"/>
    </source>
</evidence>
<keyword evidence="20" id="KW-1185">Reference proteome</keyword>
<feature type="domain" description="C2" evidence="17">
    <location>
        <begin position="487"/>
        <end position="613"/>
    </location>
</feature>
<dbReference type="Pfam" id="PF17047">
    <property type="entry name" value="SMP_LBD"/>
    <property type="match status" value="1"/>
</dbReference>
<dbReference type="GO" id="GO:0006869">
    <property type="term" value="P:lipid transport"/>
    <property type="evidence" value="ECO:0007669"/>
    <property type="project" value="UniProtKB-KW"/>
</dbReference>
<comment type="caution">
    <text evidence="19">The sequence shown here is derived from an EMBL/GenBank/DDBJ whole genome shotgun (WGS) entry which is preliminary data.</text>
</comment>
<keyword evidence="12" id="KW-0445">Lipid transport</keyword>
<dbReference type="PROSITE" id="PS51847">
    <property type="entry name" value="SMP"/>
    <property type="match status" value="1"/>
</dbReference>
<evidence type="ECO:0000256" key="3">
    <source>
        <dbReference type="ARBA" id="ARBA00005867"/>
    </source>
</evidence>
<keyword evidence="4" id="KW-0813">Transport</keyword>
<feature type="compositionally biased region" description="Low complexity" evidence="15">
    <location>
        <begin position="722"/>
        <end position="745"/>
    </location>
</feature>
<evidence type="ECO:0000256" key="7">
    <source>
        <dbReference type="ARBA" id="ARBA00022723"/>
    </source>
</evidence>
<feature type="domain" description="SMP-LTD" evidence="18">
    <location>
        <begin position="169"/>
        <end position="347"/>
    </location>
</feature>
<keyword evidence="8" id="KW-0677">Repeat</keyword>
<evidence type="ECO:0000256" key="13">
    <source>
        <dbReference type="ARBA" id="ARBA00023121"/>
    </source>
</evidence>
<evidence type="ECO:0000313" key="20">
    <source>
        <dbReference type="Proteomes" id="UP001201812"/>
    </source>
</evidence>
<sequence length="909" mass="102385">MEEDTAVSLLADFSLCLISLANQEYWRAHRENSMAAEVSKTTTVLDPGNQGAGTSYTDTYRLKHPKSPDQTEEDYHQNIKILQMPWINYIIPVVVSTTLMSACWIVGHWGLSFLWIILFGILYVVKTHYWIRREQKRMRLRNMIIREREAIMAQFSNMGDLPTWVQFPDTERIEWVNKIIQQLWPFIGQYAKHFLREFVEPQVISQMPSPFKSFKFLEIDCGDLPCRVGGLKVYTDNVGRDKIILDMDFVYAGDAQFTVQACGFRGGLNQLVMSGKLRCTLQPLIPFPPFVGGCSGSLIELPKFDFNLTGMGEFVQLPGLIDAIRSIMNSQIANIAVLPNKIVVPLAPNIDITRLYFPELDGVIRLKIIEAMNLENKDISFLKKDKSDPYCQIQVGAQIYKTKTVNNDLNPVFNECFEAVVDQASGQKLRIELFDEDTAGADEELGRLSIPLEVVKKAGEIERWFHLEGCKHGELKLKVTWLNLSTNPANLKQTEWENEWITSDKPIHPAMLMVFVDYASDLPYPKSNLEPSPFIEATLGRYTQRTPVKPKTVNPLFQSKFLFFVKQPEGQDLKLKAYDDGTRRELGELTIPLLSIMNQPNMEIFQQTFHLVHGIHASPIVLTARLRTFVPPEGALDDFGVPSAIYGTGSHIERAERNIPPLAQNDMQSNNNINATSAVSNTNGSLALPVEPGKTVNAADSGQGPLNSLQPETQLNTSNFNSLKPSLSRSPSSVTASTSGGSTSLFRHGHNIVDKLKANKHTKKHKPAQNVPLGQLQMGLRYDNDNFKLYIDIICAKDLNPVEKNGRADPYVSIKLMPLEGATVTGHKGKAKTNVVQNSLNPYFDSQLYFDVHFSELQNYKLQLMVKDDLNYGTFSKPPVLGTLEISLNNFDPQKVIANQWINLEPPHR</sequence>
<dbReference type="InterPro" id="IPR035892">
    <property type="entry name" value="C2_domain_sf"/>
</dbReference>
<evidence type="ECO:0000256" key="14">
    <source>
        <dbReference type="ARBA" id="ARBA00023136"/>
    </source>
</evidence>
<feature type="domain" description="C2" evidence="17">
    <location>
        <begin position="346"/>
        <end position="465"/>
    </location>
</feature>
<dbReference type="InterPro" id="IPR051634">
    <property type="entry name" value="Extended_Synaptotagmin"/>
</dbReference>
<gene>
    <name evidence="19" type="ORF">DdX_01622</name>
</gene>
<dbReference type="GO" id="GO:0005886">
    <property type="term" value="C:plasma membrane"/>
    <property type="evidence" value="ECO:0007669"/>
    <property type="project" value="UniProtKB-SubCell"/>
</dbReference>
<comment type="similarity">
    <text evidence="3">Belongs to the extended synaptotagmin family.</text>
</comment>
<proteinExistence type="inferred from homology"/>
<evidence type="ECO:0000313" key="19">
    <source>
        <dbReference type="EMBL" id="KAI1729382.1"/>
    </source>
</evidence>
<keyword evidence="9" id="KW-0256">Endoplasmic reticulum</keyword>
<keyword evidence="14 16" id="KW-0472">Membrane</keyword>
<accession>A0AAD4RDV3</accession>
<keyword evidence="6 16" id="KW-0812">Transmembrane</keyword>
<dbReference type="InterPro" id="IPR000008">
    <property type="entry name" value="C2_dom"/>
</dbReference>
<feature type="compositionally biased region" description="Polar residues" evidence="15">
    <location>
        <begin position="698"/>
        <end position="721"/>
    </location>
</feature>
<evidence type="ECO:0000256" key="8">
    <source>
        <dbReference type="ARBA" id="ARBA00022737"/>
    </source>
</evidence>
<dbReference type="InterPro" id="IPR039010">
    <property type="entry name" value="Synaptotagmin_SMP"/>
</dbReference>
<dbReference type="InterPro" id="IPR037749">
    <property type="entry name" value="Ext_Synaptotagmin_C2B"/>
</dbReference>
<evidence type="ECO:0000256" key="15">
    <source>
        <dbReference type="SAM" id="MobiDB-lite"/>
    </source>
</evidence>
<evidence type="ECO:0000256" key="2">
    <source>
        <dbReference type="ARBA" id="ARBA00004477"/>
    </source>
</evidence>
<feature type="transmembrane region" description="Helical" evidence="16">
    <location>
        <begin position="113"/>
        <end position="131"/>
    </location>
</feature>
<dbReference type="InterPro" id="IPR037733">
    <property type="entry name" value="Ext_Synaptotagmin_C2A"/>
</dbReference>
<keyword evidence="13" id="KW-0446">Lipid-binding</keyword>
<name>A0AAD4RDV3_9BILA</name>
<comment type="subcellular location">
    <subcellularLocation>
        <location evidence="1">Cell membrane</location>
        <topology evidence="1">Peripheral membrane protein</topology>
    </subcellularLocation>
    <subcellularLocation>
        <location evidence="2">Endoplasmic reticulum membrane</location>
        <topology evidence="2">Multi-pass membrane protein</topology>
    </subcellularLocation>
</comment>
<dbReference type="Pfam" id="PF00168">
    <property type="entry name" value="C2"/>
    <property type="match status" value="3"/>
</dbReference>
<keyword evidence="5" id="KW-1003">Cell membrane</keyword>
<dbReference type="SMART" id="SM00239">
    <property type="entry name" value="C2"/>
    <property type="match status" value="3"/>
</dbReference>
<feature type="region of interest" description="Disordered" evidence="15">
    <location>
        <begin position="662"/>
        <end position="749"/>
    </location>
</feature>
<feature type="transmembrane region" description="Helical" evidence="16">
    <location>
        <begin position="86"/>
        <end position="107"/>
    </location>
</feature>
<dbReference type="EMBL" id="JAKKPZ010000001">
    <property type="protein sequence ID" value="KAI1729382.1"/>
    <property type="molecule type" value="Genomic_DNA"/>
</dbReference>